<keyword evidence="1" id="KW-1133">Transmembrane helix</keyword>
<feature type="transmembrane region" description="Helical" evidence="1">
    <location>
        <begin position="143"/>
        <end position="163"/>
    </location>
</feature>
<evidence type="ECO:0000313" key="2">
    <source>
        <dbReference type="EMBL" id="KAF5801509.1"/>
    </source>
</evidence>
<feature type="transmembrane region" description="Helical" evidence="1">
    <location>
        <begin position="175"/>
        <end position="197"/>
    </location>
</feature>
<protein>
    <submittedName>
        <fullName evidence="2">Uncharacterized protein</fullName>
    </submittedName>
</protein>
<sequence length="383" mass="43355">MAEFCKNITLQLNQTHPVLEFIKVNASSLVDVCIEIKTEDKYSEPMVVIGWYITMALFICLCAMNMDLIHGIGLRKFWFPCDCFSLNAASLTVITVAMKLVVDLSSPMTGWVDQAAKVGGLGYLCVMMSNLMPSLASMDNNSLLANVTGLSILVITLIVNVSIQIKTHVISSEYPFMTTTCIYMGIVVAGIGCTHIVEESLNKASEYVNIRRATVMLWKEWLNHSLKRSAYEGKSATEIIKLFAHRAEDILNEFNTSTNRKRVEKENLPLKVIAANSMYRIAKTIMHTYESNNLEITEDELFSRLSVMIADILAACFTNIPRVIIMKCRESAIEKRENSVRDAIRFFGRTTEIIKILETRELPNMDPEKMGFIEEWRLHLKQP</sequence>
<evidence type="ECO:0000256" key="1">
    <source>
        <dbReference type="SAM" id="Phobius"/>
    </source>
</evidence>
<keyword evidence="1" id="KW-0812">Transmembrane</keyword>
<dbReference type="PANTHER" id="PTHR35307:SF8">
    <property type="entry name" value="GUSTATORY RECEPTOR"/>
    <property type="match status" value="1"/>
</dbReference>
<organism evidence="2 3">
    <name type="scientific">Helianthus annuus</name>
    <name type="common">Common sunflower</name>
    <dbReference type="NCBI Taxonomy" id="4232"/>
    <lineage>
        <taxon>Eukaryota</taxon>
        <taxon>Viridiplantae</taxon>
        <taxon>Streptophyta</taxon>
        <taxon>Embryophyta</taxon>
        <taxon>Tracheophyta</taxon>
        <taxon>Spermatophyta</taxon>
        <taxon>Magnoliopsida</taxon>
        <taxon>eudicotyledons</taxon>
        <taxon>Gunneridae</taxon>
        <taxon>Pentapetalae</taxon>
        <taxon>asterids</taxon>
        <taxon>campanulids</taxon>
        <taxon>Asterales</taxon>
        <taxon>Asteraceae</taxon>
        <taxon>Asteroideae</taxon>
        <taxon>Heliantheae alliance</taxon>
        <taxon>Heliantheae</taxon>
        <taxon>Helianthus</taxon>
    </lineage>
</organism>
<dbReference type="Proteomes" id="UP000215914">
    <property type="component" value="Unassembled WGS sequence"/>
</dbReference>
<gene>
    <name evidence="2" type="ORF">HanXRQr2_Chr06g0248891</name>
</gene>
<comment type="caution">
    <text evidence="2">The sequence shown here is derived from an EMBL/GenBank/DDBJ whole genome shotgun (WGS) entry which is preliminary data.</text>
</comment>
<feature type="transmembrane region" description="Helical" evidence="1">
    <location>
        <begin position="46"/>
        <end position="65"/>
    </location>
</feature>
<accession>A0A9K3IRM3</accession>
<name>A0A9K3IRM3_HELAN</name>
<keyword evidence="1" id="KW-0472">Membrane</keyword>
<dbReference type="AlphaFoldDB" id="A0A9K3IRM3"/>
<proteinExistence type="predicted"/>
<dbReference type="EMBL" id="MNCJ02000321">
    <property type="protein sequence ID" value="KAF5801509.1"/>
    <property type="molecule type" value="Genomic_DNA"/>
</dbReference>
<evidence type="ECO:0000313" key="3">
    <source>
        <dbReference type="Proteomes" id="UP000215914"/>
    </source>
</evidence>
<reference evidence="2" key="1">
    <citation type="journal article" date="2017" name="Nature">
        <title>The sunflower genome provides insights into oil metabolism, flowering and Asterid evolution.</title>
        <authorList>
            <person name="Badouin H."/>
            <person name="Gouzy J."/>
            <person name="Grassa C.J."/>
            <person name="Murat F."/>
            <person name="Staton S.E."/>
            <person name="Cottret L."/>
            <person name="Lelandais-Briere C."/>
            <person name="Owens G.L."/>
            <person name="Carrere S."/>
            <person name="Mayjonade B."/>
            <person name="Legrand L."/>
            <person name="Gill N."/>
            <person name="Kane N.C."/>
            <person name="Bowers J.E."/>
            <person name="Hubner S."/>
            <person name="Bellec A."/>
            <person name="Berard A."/>
            <person name="Berges H."/>
            <person name="Blanchet N."/>
            <person name="Boniface M.C."/>
            <person name="Brunel D."/>
            <person name="Catrice O."/>
            <person name="Chaidir N."/>
            <person name="Claudel C."/>
            <person name="Donnadieu C."/>
            <person name="Faraut T."/>
            <person name="Fievet G."/>
            <person name="Helmstetter N."/>
            <person name="King M."/>
            <person name="Knapp S.J."/>
            <person name="Lai Z."/>
            <person name="Le Paslier M.C."/>
            <person name="Lippi Y."/>
            <person name="Lorenzon L."/>
            <person name="Mandel J.R."/>
            <person name="Marage G."/>
            <person name="Marchand G."/>
            <person name="Marquand E."/>
            <person name="Bret-Mestries E."/>
            <person name="Morien E."/>
            <person name="Nambeesan S."/>
            <person name="Nguyen T."/>
            <person name="Pegot-Espagnet P."/>
            <person name="Pouilly N."/>
            <person name="Raftis F."/>
            <person name="Sallet E."/>
            <person name="Schiex T."/>
            <person name="Thomas J."/>
            <person name="Vandecasteele C."/>
            <person name="Vares D."/>
            <person name="Vear F."/>
            <person name="Vautrin S."/>
            <person name="Crespi M."/>
            <person name="Mangin B."/>
            <person name="Burke J.M."/>
            <person name="Salse J."/>
            <person name="Munos S."/>
            <person name="Vincourt P."/>
            <person name="Rieseberg L.H."/>
            <person name="Langlade N.B."/>
        </authorList>
    </citation>
    <scope>NUCLEOTIDE SEQUENCE</scope>
    <source>
        <tissue evidence="2">Leaves</tissue>
    </source>
</reference>
<reference evidence="2" key="2">
    <citation type="submission" date="2020-06" db="EMBL/GenBank/DDBJ databases">
        <title>Helianthus annuus Genome sequencing and assembly Release 2.</title>
        <authorList>
            <person name="Gouzy J."/>
            <person name="Langlade N."/>
            <person name="Munos S."/>
        </authorList>
    </citation>
    <scope>NUCLEOTIDE SEQUENCE</scope>
    <source>
        <tissue evidence="2">Leaves</tissue>
    </source>
</reference>
<dbReference type="Gramene" id="mRNA:HanXRQr2_Chr06g0248891">
    <property type="protein sequence ID" value="mRNA:HanXRQr2_Chr06g0248891"/>
    <property type="gene ID" value="HanXRQr2_Chr06g0248891"/>
</dbReference>
<feature type="transmembrane region" description="Helical" evidence="1">
    <location>
        <begin position="118"/>
        <end position="136"/>
    </location>
</feature>
<dbReference type="PANTHER" id="PTHR35307">
    <property type="entry name" value="PROTEIN, PUTATIVE-RELATED"/>
    <property type="match status" value="1"/>
</dbReference>
<keyword evidence="3" id="KW-1185">Reference proteome</keyword>